<dbReference type="AlphaFoldDB" id="A0A0L7L9W6"/>
<keyword evidence="1" id="KW-0479">Metal-binding</keyword>
<organism evidence="5 6">
    <name type="scientific">Operophtera brumata</name>
    <name type="common">Winter moth</name>
    <name type="synonym">Phalaena brumata</name>
    <dbReference type="NCBI Taxonomy" id="104452"/>
    <lineage>
        <taxon>Eukaryota</taxon>
        <taxon>Metazoa</taxon>
        <taxon>Ecdysozoa</taxon>
        <taxon>Arthropoda</taxon>
        <taxon>Hexapoda</taxon>
        <taxon>Insecta</taxon>
        <taxon>Pterygota</taxon>
        <taxon>Neoptera</taxon>
        <taxon>Endopterygota</taxon>
        <taxon>Lepidoptera</taxon>
        <taxon>Glossata</taxon>
        <taxon>Ditrysia</taxon>
        <taxon>Geometroidea</taxon>
        <taxon>Geometridae</taxon>
        <taxon>Larentiinae</taxon>
        <taxon>Operophtera</taxon>
    </lineage>
</organism>
<reference evidence="5 6" key="1">
    <citation type="journal article" date="2015" name="Genome Biol. Evol.">
        <title>The genome of winter moth (Operophtera brumata) provides a genomic perspective on sexual dimorphism and phenology.</title>
        <authorList>
            <person name="Derks M.F."/>
            <person name="Smit S."/>
            <person name="Salis L."/>
            <person name="Schijlen E."/>
            <person name="Bossers A."/>
            <person name="Mateman C."/>
            <person name="Pijl A.S."/>
            <person name="de Ridder D."/>
            <person name="Groenen M.A."/>
            <person name="Visser M.E."/>
            <person name="Megens H.J."/>
        </authorList>
    </citation>
    <scope>NUCLEOTIDE SEQUENCE [LARGE SCALE GENOMIC DNA]</scope>
    <source>
        <strain evidence="5">WM2013NL</strain>
        <tissue evidence="5">Head and thorax</tissue>
    </source>
</reference>
<dbReference type="GO" id="GO:0008270">
    <property type="term" value="F:zinc ion binding"/>
    <property type="evidence" value="ECO:0007669"/>
    <property type="project" value="UniProtKB-KW"/>
</dbReference>
<keyword evidence="6" id="KW-1185">Reference proteome</keyword>
<protein>
    <submittedName>
        <fullName evidence="5">Modifier of mdg4</fullName>
    </submittedName>
</protein>
<evidence type="ECO:0000256" key="1">
    <source>
        <dbReference type="ARBA" id="ARBA00022723"/>
    </source>
</evidence>
<accession>A0A0L7L9W6</accession>
<dbReference type="Proteomes" id="UP000037510">
    <property type="component" value="Unassembled WGS sequence"/>
</dbReference>
<keyword evidence="3" id="KW-0862">Zinc</keyword>
<evidence type="ECO:0000256" key="3">
    <source>
        <dbReference type="ARBA" id="ARBA00022833"/>
    </source>
</evidence>
<comment type="caution">
    <text evidence="5">The sequence shown here is derived from an EMBL/GenBank/DDBJ whole genome shotgun (WGS) entry which is preliminary data.</text>
</comment>
<dbReference type="Pfam" id="PF04500">
    <property type="entry name" value="FLYWCH"/>
    <property type="match status" value="1"/>
</dbReference>
<dbReference type="InterPro" id="IPR007588">
    <property type="entry name" value="Znf_FLYWCH"/>
</dbReference>
<sequence length="81" mass="9530">MFAVYEFITTRNEKLLLMMNKYTYWQAQPTKNYRTYYCSKQSSGCKAKIKLNNYGTVIKADESHTHLPPKYIKTASGYMKV</sequence>
<feature type="domain" description="FLYWCH-type" evidence="4">
    <location>
        <begin position="7"/>
        <end position="66"/>
    </location>
</feature>
<gene>
    <name evidence="5" type="ORF">OBRU01_12795</name>
</gene>
<evidence type="ECO:0000313" key="5">
    <source>
        <dbReference type="EMBL" id="KOB72051.1"/>
    </source>
</evidence>
<name>A0A0L7L9W6_OPEBR</name>
<dbReference type="Gene3D" id="2.20.25.240">
    <property type="match status" value="1"/>
</dbReference>
<dbReference type="EMBL" id="JTDY01002124">
    <property type="protein sequence ID" value="KOB72051.1"/>
    <property type="molecule type" value="Genomic_DNA"/>
</dbReference>
<keyword evidence="2" id="KW-0863">Zinc-finger</keyword>
<proteinExistence type="predicted"/>
<evidence type="ECO:0000313" key="6">
    <source>
        <dbReference type="Proteomes" id="UP000037510"/>
    </source>
</evidence>
<evidence type="ECO:0000256" key="2">
    <source>
        <dbReference type="ARBA" id="ARBA00022771"/>
    </source>
</evidence>
<evidence type="ECO:0000259" key="4">
    <source>
        <dbReference type="Pfam" id="PF04500"/>
    </source>
</evidence>